<evidence type="ECO:0000256" key="3">
    <source>
        <dbReference type="ARBA" id="ARBA00022833"/>
    </source>
</evidence>
<dbReference type="AlphaFoldDB" id="A0A9N9SAC5"/>
<organism evidence="6 7">
    <name type="scientific">Phaedon cochleariae</name>
    <name type="common">Mustard beetle</name>
    <dbReference type="NCBI Taxonomy" id="80249"/>
    <lineage>
        <taxon>Eukaryota</taxon>
        <taxon>Metazoa</taxon>
        <taxon>Ecdysozoa</taxon>
        <taxon>Arthropoda</taxon>
        <taxon>Hexapoda</taxon>
        <taxon>Insecta</taxon>
        <taxon>Pterygota</taxon>
        <taxon>Neoptera</taxon>
        <taxon>Endopterygota</taxon>
        <taxon>Coleoptera</taxon>
        <taxon>Polyphaga</taxon>
        <taxon>Cucujiformia</taxon>
        <taxon>Chrysomeloidea</taxon>
        <taxon>Chrysomelidae</taxon>
        <taxon>Chrysomelinae</taxon>
        <taxon>Chrysomelini</taxon>
        <taxon>Phaedon</taxon>
    </lineage>
</organism>
<name>A0A9N9SAC5_PHACE</name>
<evidence type="ECO:0000313" key="6">
    <source>
        <dbReference type="EMBL" id="CAG9812874.1"/>
    </source>
</evidence>
<keyword evidence="7" id="KW-1185">Reference proteome</keyword>
<proteinExistence type="predicted"/>
<dbReference type="PANTHER" id="PTHR37445">
    <property type="entry name" value="PROTEIN CBG24663"/>
    <property type="match status" value="1"/>
</dbReference>
<dbReference type="InterPro" id="IPR019787">
    <property type="entry name" value="Znf_PHD-finger"/>
</dbReference>
<dbReference type="PANTHER" id="PTHR37445:SF3">
    <property type="entry name" value="ZINC FINGER PHD-TYPE DOMAIN-CONTAINING PROTEIN"/>
    <property type="match status" value="1"/>
</dbReference>
<evidence type="ECO:0000256" key="2">
    <source>
        <dbReference type="ARBA" id="ARBA00022771"/>
    </source>
</evidence>
<dbReference type="EMBL" id="OU896707">
    <property type="protein sequence ID" value="CAG9812874.1"/>
    <property type="molecule type" value="Genomic_DNA"/>
</dbReference>
<keyword evidence="3" id="KW-0862">Zinc</keyword>
<dbReference type="Proteomes" id="UP001153737">
    <property type="component" value="Chromosome 1"/>
</dbReference>
<reference evidence="6" key="2">
    <citation type="submission" date="2022-10" db="EMBL/GenBank/DDBJ databases">
        <authorList>
            <consortium name="ENA_rothamsted_submissions"/>
            <consortium name="culmorum"/>
            <person name="King R."/>
        </authorList>
    </citation>
    <scope>NUCLEOTIDE SEQUENCE</scope>
</reference>
<evidence type="ECO:0000259" key="5">
    <source>
        <dbReference type="PROSITE" id="PS50016"/>
    </source>
</evidence>
<dbReference type="OrthoDB" id="6738932at2759"/>
<keyword evidence="2 4" id="KW-0863">Zinc-finger</keyword>
<feature type="domain" description="PHD-type" evidence="5">
    <location>
        <begin position="6"/>
        <end position="64"/>
    </location>
</feature>
<accession>A0A9N9SAC5</accession>
<evidence type="ECO:0000256" key="1">
    <source>
        <dbReference type="ARBA" id="ARBA00022723"/>
    </source>
</evidence>
<evidence type="ECO:0000313" key="7">
    <source>
        <dbReference type="Proteomes" id="UP001153737"/>
    </source>
</evidence>
<evidence type="ECO:0000256" key="4">
    <source>
        <dbReference type="PROSITE-ProRule" id="PRU00146"/>
    </source>
</evidence>
<dbReference type="CDD" id="cd15489">
    <property type="entry name" value="PHD_SF"/>
    <property type="match status" value="1"/>
</dbReference>
<dbReference type="SUPFAM" id="SSF57903">
    <property type="entry name" value="FYVE/PHD zinc finger"/>
    <property type="match status" value="1"/>
</dbReference>
<reference evidence="6" key="1">
    <citation type="submission" date="2022-01" db="EMBL/GenBank/DDBJ databases">
        <authorList>
            <person name="King R."/>
        </authorList>
    </citation>
    <scope>NUCLEOTIDE SEQUENCE</scope>
</reference>
<dbReference type="PROSITE" id="PS50016">
    <property type="entry name" value="ZF_PHD_2"/>
    <property type="match status" value="1"/>
</dbReference>
<gene>
    <name evidence="6" type="ORF">PHAECO_LOCUS867</name>
</gene>
<protein>
    <recommendedName>
        <fullName evidence="5">PHD-type domain-containing protein</fullName>
    </recommendedName>
</protein>
<keyword evidence="1" id="KW-0479">Metal-binding</keyword>
<sequence>MTPPTTTACYLCTEILTDGDSEIQVFCSVCKRRSHARCARSSSGWPVDVSSTPFVWTCDDCKSCSRSSLQINNDHFRAIMDQFAILSNSMATCNNRIEDLSATLSAQSLTLASCLEDISSLHSENRELRGEITALEDKLNNQFHLSSEEVVIESSERIKREKNVLIMGIPENTASEDLGYAKNLLLHIAPDSAEQIVSGIRLGKIIELNKPRPFRLTFSSSEVALEVLRNKSNITRNTHPSITIKSDMTPNQLQHLKNLREELELRSQVENNLTINT</sequence>
<dbReference type="GO" id="GO:0008270">
    <property type="term" value="F:zinc ion binding"/>
    <property type="evidence" value="ECO:0007669"/>
    <property type="project" value="UniProtKB-KW"/>
</dbReference>
<dbReference type="InterPro" id="IPR011011">
    <property type="entry name" value="Znf_FYVE_PHD"/>
</dbReference>